<protein>
    <recommendedName>
        <fullName evidence="3">Phosphohexomutase</fullName>
    </recommendedName>
    <alternativeName>
        <fullName evidence="4">Phosphomannose isomerase</fullName>
    </alternativeName>
</protein>
<dbReference type="PIRSF" id="PIRSF036894">
    <property type="entry name" value="PMI_Firm_short"/>
    <property type="match status" value="1"/>
</dbReference>
<evidence type="ECO:0000256" key="2">
    <source>
        <dbReference type="ARBA" id="ARBA00022833"/>
    </source>
</evidence>
<dbReference type="PANTHER" id="PTHR42742">
    <property type="entry name" value="TRANSCRIPTIONAL REPRESSOR MPRA"/>
    <property type="match status" value="1"/>
</dbReference>
<reference evidence="7 8" key="1">
    <citation type="submission" date="2023-03" db="EMBL/GenBank/DDBJ databases">
        <title>Paludisphaera mucosa sp. nov. a novel planctomycete from northern fen.</title>
        <authorList>
            <person name="Ivanova A."/>
        </authorList>
    </citation>
    <scope>NUCLEOTIDE SEQUENCE [LARGE SCALE GENOMIC DNA]</scope>
    <source>
        <strain evidence="7 8">Pla2</strain>
    </source>
</reference>
<keyword evidence="1" id="KW-0479">Metal-binding</keyword>
<dbReference type="SUPFAM" id="SSF51182">
    <property type="entry name" value="RmlC-like cupins"/>
    <property type="match status" value="1"/>
</dbReference>
<dbReference type="Pfam" id="PF20511">
    <property type="entry name" value="PMI_typeI_cat"/>
    <property type="match status" value="1"/>
</dbReference>
<organism evidence="7 8">
    <name type="scientific">Paludisphaera mucosa</name>
    <dbReference type="NCBI Taxonomy" id="3030827"/>
    <lineage>
        <taxon>Bacteria</taxon>
        <taxon>Pseudomonadati</taxon>
        <taxon>Planctomycetota</taxon>
        <taxon>Planctomycetia</taxon>
        <taxon>Isosphaerales</taxon>
        <taxon>Isosphaeraceae</taxon>
        <taxon>Paludisphaera</taxon>
    </lineage>
</organism>
<accession>A0ABT6F509</accession>
<dbReference type="EMBL" id="JARRAG010000001">
    <property type="protein sequence ID" value="MDG3002660.1"/>
    <property type="molecule type" value="Genomic_DNA"/>
</dbReference>
<dbReference type="Proteomes" id="UP001216907">
    <property type="component" value="Unassembled WGS sequence"/>
</dbReference>
<dbReference type="InterPro" id="IPR014710">
    <property type="entry name" value="RmlC-like_jellyroll"/>
</dbReference>
<dbReference type="InterPro" id="IPR014628">
    <property type="entry name" value="Man6P_isomerase_Firm_short"/>
</dbReference>
<dbReference type="InterPro" id="IPR046457">
    <property type="entry name" value="PMI_typeI_cat"/>
</dbReference>
<dbReference type="Pfam" id="PF21621">
    <property type="entry name" value="MPI_cupin_dom"/>
    <property type="match status" value="1"/>
</dbReference>
<dbReference type="GO" id="GO:0016853">
    <property type="term" value="F:isomerase activity"/>
    <property type="evidence" value="ECO:0007669"/>
    <property type="project" value="UniProtKB-KW"/>
</dbReference>
<dbReference type="PANTHER" id="PTHR42742:SF3">
    <property type="entry name" value="FRUCTOKINASE"/>
    <property type="match status" value="1"/>
</dbReference>
<evidence type="ECO:0000313" key="7">
    <source>
        <dbReference type="EMBL" id="MDG3002660.1"/>
    </source>
</evidence>
<feature type="domain" description="Phosphomannose isomerase type I catalytic" evidence="5">
    <location>
        <begin position="19"/>
        <end position="118"/>
    </location>
</feature>
<proteinExistence type="predicted"/>
<feature type="domain" description="Mannose-6-phosphate isomerase cupin" evidence="6">
    <location>
        <begin position="253"/>
        <end position="315"/>
    </location>
</feature>
<evidence type="ECO:0000256" key="1">
    <source>
        <dbReference type="ARBA" id="ARBA00022723"/>
    </source>
</evidence>
<dbReference type="InterPro" id="IPR049071">
    <property type="entry name" value="MPI_cupin_dom"/>
</dbReference>
<name>A0ABT6F509_9BACT</name>
<sequence length="328" mass="36056">MQPLPLEPLAFTPILRRLVWGGRRLGALMGKPIGEGDDYAESWEVADYKDAVSVVRDGPLAGTSLRDLVADRPAELFGRRREAPSQFPLLVKILDARESLSVQVHPDDALGRELVADNGKTEAWVVLAAEPGALIYAGLRAGVGREDLERGIRSGEVEPLLHRFEPKIGDCVLVEAGTVHAIGAGVMLAEVQQMSDATFRVFDWNRVDAQGRPRELHIDQALRSIDFDRGPVDPIVTSPLVLEDGDVLEPLARCKYFELERLTIETPAEVGRDDRFTILMVLDGEIRVRRPAGDRPFRRGETVLLPAAIGPTMIFPVGRAVVLACQQP</sequence>
<keyword evidence="8" id="KW-1185">Reference proteome</keyword>
<dbReference type="Gene3D" id="2.60.120.10">
    <property type="entry name" value="Jelly Rolls"/>
    <property type="match status" value="2"/>
</dbReference>
<comment type="caution">
    <text evidence="7">The sequence shown here is derived from an EMBL/GenBank/DDBJ whole genome shotgun (WGS) entry which is preliminary data.</text>
</comment>
<evidence type="ECO:0000256" key="3">
    <source>
        <dbReference type="ARBA" id="ARBA00029741"/>
    </source>
</evidence>
<evidence type="ECO:0000259" key="6">
    <source>
        <dbReference type="Pfam" id="PF21621"/>
    </source>
</evidence>
<gene>
    <name evidence="7" type="ORF">PZE19_02575</name>
</gene>
<evidence type="ECO:0000259" key="5">
    <source>
        <dbReference type="Pfam" id="PF20511"/>
    </source>
</evidence>
<dbReference type="InterPro" id="IPR051804">
    <property type="entry name" value="Carb_Metab_Reg_Kinase/Isom"/>
</dbReference>
<keyword evidence="7" id="KW-0413">Isomerase</keyword>
<keyword evidence="2" id="KW-0862">Zinc</keyword>
<dbReference type="CDD" id="cd07010">
    <property type="entry name" value="cupin_PMI_type_I_N_bac"/>
    <property type="match status" value="1"/>
</dbReference>
<evidence type="ECO:0000313" key="8">
    <source>
        <dbReference type="Proteomes" id="UP001216907"/>
    </source>
</evidence>
<evidence type="ECO:0000256" key="4">
    <source>
        <dbReference type="ARBA" id="ARBA00030762"/>
    </source>
</evidence>
<dbReference type="InterPro" id="IPR011051">
    <property type="entry name" value="RmlC_Cupin_sf"/>
</dbReference>
<dbReference type="RefSeq" id="WP_277859024.1">
    <property type="nucleotide sequence ID" value="NZ_JARRAG010000001.1"/>
</dbReference>